<protein>
    <submittedName>
        <fullName evidence="1">Uncharacterized protein</fullName>
    </submittedName>
</protein>
<name>A0A9N7VPH1_PLEPL</name>
<accession>A0A9N7VPH1</accession>
<comment type="caution">
    <text evidence="1">The sequence shown here is derived from an EMBL/GenBank/DDBJ whole genome shotgun (WGS) entry which is preliminary data.</text>
</comment>
<dbReference type="AlphaFoldDB" id="A0A9N7VPH1"/>
<proteinExistence type="predicted"/>
<evidence type="ECO:0000313" key="2">
    <source>
        <dbReference type="Proteomes" id="UP001153269"/>
    </source>
</evidence>
<organism evidence="1 2">
    <name type="scientific">Pleuronectes platessa</name>
    <name type="common">European plaice</name>
    <dbReference type="NCBI Taxonomy" id="8262"/>
    <lineage>
        <taxon>Eukaryota</taxon>
        <taxon>Metazoa</taxon>
        <taxon>Chordata</taxon>
        <taxon>Craniata</taxon>
        <taxon>Vertebrata</taxon>
        <taxon>Euteleostomi</taxon>
        <taxon>Actinopterygii</taxon>
        <taxon>Neopterygii</taxon>
        <taxon>Teleostei</taxon>
        <taxon>Neoteleostei</taxon>
        <taxon>Acanthomorphata</taxon>
        <taxon>Carangaria</taxon>
        <taxon>Pleuronectiformes</taxon>
        <taxon>Pleuronectoidei</taxon>
        <taxon>Pleuronectidae</taxon>
        <taxon>Pleuronectes</taxon>
    </lineage>
</organism>
<dbReference type="Proteomes" id="UP001153269">
    <property type="component" value="Unassembled WGS sequence"/>
</dbReference>
<gene>
    <name evidence="1" type="ORF">PLEPLA_LOCUS39730</name>
</gene>
<sequence>MEEKRGCTARETIATPVCSLLPLPSVPPSSVFSSSSTPSSIHPCPPHFFPGLLCLSGAPSTCSSFIRAAGVHVRGRLVELAESVMVGAPQLSRGSSRSCSSDIFSTSFGIDVSPAALHRCTAPPGGERRRTRKKAGMRAKVGGVGPNWTCGQKYVDTGRGL</sequence>
<dbReference type="EMBL" id="CADEAL010004111">
    <property type="protein sequence ID" value="CAB1451991.1"/>
    <property type="molecule type" value="Genomic_DNA"/>
</dbReference>
<evidence type="ECO:0000313" key="1">
    <source>
        <dbReference type="EMBL" id="CAB1451991.1"/>
    </source>
</evidence>
<keyword evidence="2" id="KW-1185">Reference proteome</keyword>
<reference evidence="1" key="1">
    <citation type="submission" date="2020-03" db="EMBL/GenBank/DDBJ databases">
        <authorList>
            <person name="Weist P."/>
        </authorList>
    </citation>
    <scope>NUCLEOTIDE SEQUENCE</scope>
</reference>